<dbReference type="Proteomes" id="UP000051297">
    <property type="component" value="Unassembled WGS sequence"/>
</dbReference>
<dbReference type="EMBL" id="LDXK01000001">
    <property type="protein sequence ID" value="KRT67759.1"/>
    <property type="molecule type" value="Genomic_DNA"/>
</dbReference>
<reference evidence="1 2" key="1">
    <citation type="submission" date="2015-05" db="EMBL/GenBank/DDBJ databases">
        <title>Critical biogeochemical functions in the subsurface are associated with bacteria from new phyla and little studied lineages.</title>
        <authorList>
            <person name="Hug L.A."/>
            <person name="Thomas B.C."/>
            <person name="Sharon I."/>
            <person name="Brown C.T."/>
            <person name="Sharma R."/>
            <person name="Hettich R.L."/>
            <person name="Wilkins M.J."/>
            <person name="Williams K.H."/>
            <person name="Singh A."/>
            <person name="Banfield J.F."/>
        </authorList>
    </citation>
    <scope>NUCLEOTIDE SEQUENCE [LARGE SCALE GENOMIC DNA]</scope>
    <source>
        <strain evidence="1">CSP1-7</strain>
    </source>
</reference>
<comment type="caution">
    <text evidence="1">The sequence shown here is derived from an EMBL/GenBank/DDBJ whole genome shotgun (WGS) entry which is preliminary data.</text>
</comment>
<accession>A0A0T5ZYB2</accession>
<name>A0A0T5ZYB2_UNCKA</name>
<sequence>MALTITTDLTNITDCETDYASPPWYSIGAQTPSREPDFFAQGANSFSRAVSGAVTKGMVFDLGAGAALDFSSAGAHYNKLIYIWIRSNVPSLMATLANGGLIVRIGSGTPPSTDYKDFYVGGNDFLQVSATTGWIMAVIDPRAPASATGGTPNLAALRYFGGAMTTTTTAKGQNFGIDRISYGRGELRARGTPDSVGGGIREMLNWDWGTVANRYGVLTERAGVVYCKGKLSIGDDVSTNPTDFSTENDVVVWEPTWYYHTATTSIRPTVGYDTSGNWNDGRDSNGVPYYGIEFVGNATTPGGDTKVQFGQKVGTGDTASGRNGPVFIGSYQIPTIVDADDGNVEDVKIYGTTFSNFRDLDFSGNSASTDEFIGNTLLGCGTLQAGPVELRQDTFIDGIGGSYRFMERFLNVDAAAAEVLATADPIVDWVNVVNGTFLSIPNRTAGYVELLDPGGSDQRQVVMVTNDVVGNDDHYAEAIVRWPSGGANQGALGVIIRKDATAATENYYYLKADLLNSQVTLIRCDAGTDTAIAGPTSVTFLEDTDYLLSLRGDGTTIEGFVSGNSAVTKVSATGQSSYQTNRRVGIRGDAEADQTGDAPRLSRFGAGPETLSLGSVRLPATANDDMLNCSFINNARAVSVHDAETFDFSGHAFSGNIVGLRNRSGGTVTINVSGGDSPTPVENEGAGSTTIANTKNISVTTLDADNNPIEDAQVFIQKRYEDTDVGHPGNPFTSSTGNNRTDADFVVTQTPPADLPASGWLDIQDISTGEYQTYRYSSRSGTTFTLPTAVTGTDDGTGNETTINETDIGDGTIVEGDTIRMTNSPFNWAIVLSVSANSVTTTALSGGDSWASEPYGVHTLAVDYVSATDTATVPLMNEETNASGIATESYNYQASPKNVNVRIRKSFGAINYLPLSTQQQITDVGLTLIVTLTQDVIKT</sequence>
<proteinExistence type="predicted"/>
<dbReference type="AlphaFoldDB" id="A0A0T5ZYB2"/>
<dbReference type="STRING" id="1576480.XU08_C0001G0169"/>
<protein>
    <submittedName>
        <fullName evidence="1">Uncharacterized protein</fullName>
    </submittedName>
</protein>
<organism evidence="1 2">
    <name type="scientific">candidate division WWE3 bacterium CSP1-7</name>
    <dbReference type="NCBI Taxonomy" id="1576480"/>
    <lineage>
        <taxon>Bacteria</taxon>
        <taxon>Katanobacteria</taxon>
    </lineage>
</organism>
<evidence type="ECO:0000313" key="2">
    <source>
        <dbReference type="Proteomes" id="UP000051297"/>
    </source>
</evidence>
<evidence type="ECO:0000313" key="1">
    <source>
        <dbReference type="EMBL" id="KRT67759.1"/>
    </source>
</evidence>
<gene>
    <name evidence="1" type="ORF">XU08_C0001G0169</name>
</gene>